<dbReference type="GO" id="GO:0016740">
    <property type="term" value="F:transferase activity"/>
    <property type="evidence" value="ECO:0007669"/>
    <property type="project" value="UniProtKB-KW"/>
</dbReference>
<dbReference type="EMBL" id="HG518324">
    <property type="protein sequence ID" value="CDI12350.1"/>
    <property type="molecule type" value="Genomic_DNA"/>
</dbReference>
<evidence type="ECO:0000256" key="1">
    <source>
        <dbReference type="ARBA" id="ARBA00022679"/>
    </source>
</evidence>
<keyword evidence="1 3" id="KW-0808">Transferase</keyword>
<dbReference type="Gene3D" id="3.40.50.10540">
    <property type="entry name" value="Crotonobetainyl-coa:carnitine coa-transferase, domain 1"/>
    <property type="match status" value="1"/>
</dbReference>
<proteinExistence type="predicted"/>
<evidence type="ECO:0000313" key="4">
    <source>
        <dbReference type="Proteomes" id="UP000016944"/>
    </source>
</evidence>
<dbReference type="PANTHER" id="PTHR48228:SF6">
    <property type="entry name" value="L-CARNITINE COA-TRANSFERASE"/>
    <property type="match status" value="1"/>
</dbReference>
<accession>U4QFT0</accession>
<dbReference type="SUPFAM" id="SSF89796">
    <property type="entry name" value="CoA-transferase family III (CaiB/BaiF)"/>
    <property type="match status" value="1"/>
</dbReference>
<dbReference type="Proteomes" id="UP000016944">
    <property type="component" value="Plasmid IRBL74_p"/>
</dbReference>
<keyword evidence="3" id="KW-0614">Plasmid</keyword>
<dbReference type="InterPro" id="IPR023606">
    <property type="entry name" value="CoA-Trfase_III_dom_1_sf"/>
</dbReference>
<sequence length="394" mass="42710">MDTSLPLSGIRCVEHSTSVAAAYAGRLLAAMGAEVILIEPQEGSPLRREPPFLGPKSEESAVFAYLCAGKRSVMIDLNTECGRRELSVMLETSDILIEDIAMADKRRMGVDPEVVAVTLPNLVHLSVLPFGSYGSKSNWAGSELNLIHSSGEGFLLPNGLSASLFPDRPPLKIAGHFAAMQGGIAGALSALAAVWSGKGQYVDVSIQDANLAVGAFTVQRYGDGSLEHRLTRSFRYGGVIECRDGYVELLTLEQRQWHGLVELMGYPEWAQDAALEDAVIRSQRGDLINQEIRKWAARYPVDEIVAAAQRLGVPMARYNTPEQILSGQHEEARGLFSSIERADGGVCRIQSAPFRFGPDPLPVISWPAMPEANVASTSENAAAPSEKMFWKEQA</sequence>
<dbReference type="Gene3D" id="3.30.1540.10">
    <property type="entry name" value="formyl-coa transferase, domain 3"/>
    <property type="match status" value="1"/>
</dbReference>
<organism evidence="3 4">
    <name type="scientific">Agrobacterium pusense</name>
    <dbReference type="NCBI Taxonomy" id="648995"/>
    <lineage>
        <taxon>Bacteria</taxon>
        <taxon>Pseudomonadati</taxon>
        <taxon>Pseudomonadota</taxon>
        <taxon>Alphaproteobacteria</taxon>
        <taxon>Hyphomicrobiales</taxon>
        <taxon>Rhizobiaceae</taxon>
        <taxon>Rhizobium/Agrobacterium group</taxon>
        <taxon>Agrobacterium</taxon>
    </lineage>
</organism>
<dbReference type="Pfam" id="PF02515">
    <property type="entry name" value="CoA_transf_3"/>
    <property type="match status" value="1"/>
</dbReference>
<dbReference type="PANTHER" id="PTHR48228">
    <property type="entry name" value="SUCCINYL-COA--D-CITRAMALATE COA-TRANSFERASE"/>
    <property type="match status" value="1"/>
</dbReference>
<dbReference type="RefSeq" id="WP_022557640.1">
    <property type="nucleotide sequence ID" value="NC_022536.1"/>
</dbReference>
<name>U4QFT0_9HYPH</name>
<dbReference type="PATRIC" id="fig|424182.3.peg.5316"/>
<dbReference type="InterPro" id="IPR044855">
    <property type="entry name" value="CoA-Trfase_III_dom3_sf"/>
</dbReference>
<dbReference type="InterPro" id="IPR050509">
    <property type="entry name" value="CoA-transferase_III"/>
</dbReference>
<evidence type="ECO:0000256" key="2">
    <source>
        <dbReference type="SAM" id="MobiDB-lite"/>
    </source>
</evidence>
<dbReference type="InterPro" id="IPR003673">
    <property type="entry name" value="CoA-Trfase_fam_III"/>
</dbReference>
<reference evidence="3 4" key="1">
    <citation type="journal article" date="2013" name="Genome Announc.">
        <title>Complete Genome Sequence of the Sesbania Symbiont and Rice Growth-Promoting Endophyte Rhizobium sp. Strain IRBG74.</title>
        <authorList>
            <person name="Crook M.B."/>
            <person name="Mitra S."/>
            <person name="Ane J.M."/>
            <person name="Sadowsky M.J."/>
            <person name="Gyaneshwar P."/>
        </authorList>
    </citation>
    <scope>NUCLEOTIDE SEQUENCE [LARGE SCALE GENOMIC DNA]</scope>
    <source>
        <strain evidence="3 4">IRBG74</strain>
        <plasmid evidence="4">IRBL74_p</plasmid>
    </source>
</reference>
<feature type="region of interest" description="Disordered" evidence="2">
    <location>
        <begin position="375"/>
        <end position="394"/>
    </location>
</feature>
<dbReference type="AlphaFoldDB" id="U4QFT0"/>
<gene>
    <name evidence="3" type="ORF">BN877_p0635</name>
</gene>
<dbReference type="KEGG" id="rir:BN877_p0635"/>
<geneLocation type="plasmid" evidence="3 4">
    <name>IRBL74_p</name>
</geneLocation>
<dbReference type="HOGENOM" id="CLU_033975_2_3_5"/>
<protein>
    <submittedName>
        <fullName evidence="3">Acyl-CoA transferase/carnitine dehydratase</fullName>
    </submittedName>
</protein>
<evidence type="ECO:0000313" key="3">
    <source>
        <dbReference type="EMBL" id="CDI12350.1"/>
    </source>
</evidence>